<dbReference type="AlphaFoldDB" id="A0A839RTA7"/>
<dbReference type="EMBL" id="JACHWS010000008">
    <property type="protein sequence ID" value="MBB3040142.1"/>
    <property type="molecule type" value="Genomic_DNA"/>
</dbReference>
<proteinExistence type="predicted"/>
<evidence type="ECO:0008006" key="3">
    <source>
        <dbReference type="Google" id="ProtNLM"/>
    </source>
</evidence>
<sequence length="310" mass="33833">MGNIITSAFDGDAITVDDMLKDPTWLPERQIKRLEGEFLEELLFRNAGTNESGVIAFREAAAPYLEDDAETVAEFGEIPVSGISRGRVRKVIGEKKAIAVRVSWEMRRRNRIDMVQQQTTAMRNTMIRGGVRGALAAFDAATDVHTLPASAAWTAGGGDPIKDVFDAIELIEASSPEDDETKNFGYVPDTLVMHPRTYTILFRNEKVQSKYIGDAATANPLYTGIKPNTMFGLTVATSRFMNPAEVIVIESGVAGFRSDTDPLQMTPFYEDGGQSGSGGPNMAWRSDAFRTRILGVDNPKAVCRITGVTA</sequence>
<comment type="caution">
    <text evidence="1">The sequence shown here is derived from an EMBL/GenBank/DDBJ whole genome shotgun (WGS) entry which is preliminary data.</text>
</comment>
<dbReference type="Gene3D" id="3.90.1690.10">
    <property type="entry name" value="phage-related protein like domain"/>
    <property type="match status" value="1"/>
</dbReference>
<dbReference type="RefSeq" id="WP_064442616.1">
    <property type="nucleotide sequence ID" value="NZ_BDDI01000030.1"/>
</dbReference>
<dbReference type="Pfam" id="PF25209">
    <property type="entry name" value="Phage_capsid_4"/>
    <property type="match status" value="1"/>
</dbReference>
<organism evidence="1 2">
    <name type="scientific">Hoyosella altamirensis</name>
    <dbReference type="NCBI Taxonomy" id="616997"/>
    <lineage>
        <taxon>Bacteria</taxon>
        <taxon>Bacillati</taxon>
        <taxon>Actinomycetota</taxon>
        <taxon>Actinomycetes</taxon>
        <taxon>Mycobacteriales</taxon>
        <taxon>Hoyosellaceae</taxon>
        <taxon>Hoyosella</taxon>
    </lineage>
</organism>
<reference evidence="1 2" key="1">
    <citation type="submission" date="2020-08" db="EMBL/GenBank/DDBJ databases">
        <title>Sequencing the genomes of 1000 actinobacteria strains.</title>
        <authorList>
            <person name="Klenk H.-P."/>
        </authorList>
    </citation>
    <scope>NUCLEOTIDE SEQUENCE [LARGE SCALE GENOMIC DNA]</scope>
    <source>
        <strain evidence="1 2">DSM 45258</strain>
    </source>
</reference>
<accession>A0A839RTA7</accession>
<gene>
    <name evidence="1" type="ORF">FHU29_004637</name>
</gene>
<dbReference type="SUPFAM" id="SSF56563">
    <property type="entry name" value="Major capsid protein gp5"/>
    <property type="match status" value="1"/>
</dbReference>
<dbReference type="OrthoDB" id="4410359at2"/>
<evidence type="ECO:0000313" key="1">
    <source>
        <dbReference type="EMBL" id="MBB3040142.1"/>
    </source>
</evidence>
<dbReference type="Proteomes" id="UP000567922">
    <property type="component" value="Unassembled WGS sequence"/>
</dbReference>
<name>A0A839RTA7_9ACTN</name>
<dbReference type="InterPro" id="IPR053738">
    <property type="entry name" value="Lambda_capsid_assembly"/>
</dbReference>
<protein>
    <recommendedName>
        <fullName evidence="3">Major capsid protein</fullName>
    </recommendedName>
</protein>
<evidence type="ECO:0000313" key="2">
    <source>
        <dbReference type="Proteomes" id="UP000567922"/>
    </source>
</evidence>
<keyword evidence="2" id="KW-1185">Reference proteome</keyword>